<protein>
    <submittedName>
        <fullName evidence="2">Uncharacterized protein</fullName>
    </submittedName>
</protein>
<organism evidence="2">
    <name type="scientific">Graphocephala atropunctata</name>
    <dbReference type="NCBI Taxonomy" id="36148"/>
    <lineage>
        <taxon>Eukaryota</taxon>
        <taxon>Metazoa</taxon>
        <taxon>Ecdysozoa</taxon>
        <taxon>Arthropoda</taxon>
        <taxon>Hexapoda</taxon>
        <taxon>Insecta</taxon>
        <taxon>Pterygota</taxon>
        <taxon>Neoptera</taxon>
        <taxon>Paraneoptera</taxon>
        <taxon>Hemiptera</taxon>
        <taxon>Auchenorrhyncha</taxon>
        <taxon>Membracoidea</taxon>
        <taxon>Cicadellidae</taxon>
        <taxon>Cicadellinae</taxon>
        <taxon>Cicadellini</taxon>
        <taxon>Graphocephala</taxon>
    </lineage>
</organism>
<gene>
    <name evidence="2" type="ORF">g.54502</name>
</gene>
<accession>A0A1B6LDI0</accession>
<dbReference type="AlphaFoldDB" id="A0A1B6LDI0"/>
<evidence type="ECO:0000256" key="1">
    <source>
        <dbReference type="SAM" id="MobiDB-lite"/>
    </source>
</evidence>
<dbReference type="EMBL" id="GEBQ01018224">
    <property type="protein sequence ID" value="JAT21753.1"/>
    <property type="molecule type" value="Transcribed_RNA"/>
</dbReference>
<feature type="region of interest" description="Disordered" evidence="1">
    <location>
        <begin position="130"/>
        <end position="153"/>
    </location>
</feature>
<proteinExistence type="predicted"/>
<feature type="non-terminal residue" evidence="2">
    <location>
        <position position="1"/>
    </location>
</feature>
<name>A0A1B6LDI0_9HEMI</name>
<evidence type="ECO:0000313" key="2">
    <source>
        <dbReference type="EMBL" id="JAT21753.1"/>
    </source>
</evidence>
<sequence>RGQISQRLAMANAMLERGLRLASETMVEDYGRPQIPGPAPVQYPPRRGGASFDGMRNVMARSNSWEEQNTGRRETWRSDWDGDNYEMNRPVGRASGFGRSAIGQGFGESLGNRNFCVSPRNRGFGDAIRNRGSQRNQGFGGNHGFGSTAGNQGFGRMAGNRGFGAANGRQGISDRISAGLWRH</sequence>
<reference evidence="2" key="1">
    <citation type="submission" date="2015-11" db="EMBL/GenBank/DDBJ databases">
        <title>De novo transcriptome assembly of four potential Pierce s Disease insect vectors from Arizona vineyards.</title>
        <authorList>
            <person name="Tassone E.E."/>
        </authorList>
    </citation>
    <scope>NUCLEOTIDE SEQUENCE</scope>
</reference>